<organism evidence="1 2">
    <name type="scientific">Lineolata rhizophorae</name>
    <dbReference type="NCBI Taxonomy" id="578093"/>
    <lineage>
        <taxon>Eukaryota</taxon>
        <taxon>Fungi</taxon>
        <taxon>Dikarya</taxon>
        <taxon>Ascomycota</taxon>
        <taxon>Pezizomycotina</taxon>
        <taxon>Dothideomycetes</taxon>
        <taxon>Dothideomycetes incertae sedis</taxon>
        <taxon>Lineolatales</taxon>
        <taxon>Lineolataceae</taxon>
        <taxon>Lineolata</taxon>
    </lineage>
</organism>
<dbReference type="EMBL" id="MU001674">
    <property type="protein sequence ID" value="KAF2459879.1"/>
    <property type="molecule type" value="Genomic_DNA"/>
</dbReference>
<keyword evidence="2" id="KW-1185">Reference proteome</keyword>
<accession>A0A6A6P7M9</accession>
<evidence type="ECO:0000313" key="1">
    <source>
        <dbReference type="EMBL" id="KAF2459879.1"/>
    </source>
</evidence>
<evidence type="ECO:0000313" key="2">
    <source>
        <dbReference type="Proteomes" id="UP000799766"/>
    </source>
</evidence>
<sequence length="159" mass="18331">MVDNQQLLVRNVQSRFKVCNWNIIEPHSLSPHLCPKPIQPGAWRQTDDLLHAQDKTSINFDLSKTYFQKLRVASCDTPTPAPSALTWSLRLRIYLFCKTCKPRDLPTRFRKAWRWENQATSVKPKTAVFTLQRSHTCETLARQLLGTILPSKLRSLTAS</sequence>
<gene>
    <name evidence="1" type="ORF">BDY21DRAFT_179932</name>
</gene>
<proteinExistence type="predicted"/>
<protein>
    <submittedName>
        <fullName evidence="1">Uncharacterized protein</fullName>
    </submittedName>
</protein>
<reference evidence="1" key="1">
    <citation type="journal article" date="2020" name="Stud. Mycol.">
        <title>101 Dothideomycetes genomes: a test case for predicting lifestyles and emergence of pathogens.</title>
        <authorList>
            <person name="Haridas S."/>
            <person name="Albert R."/>
            <person name="Binder M."/>
            <person name="Bloem J."/>
            <person name="Labutti K."/>
            <person name="Salamov A."/>
            <person name="Andreopoulos B."/>
            <person name="Baker S."/>
            <person name="Barry K."/>
            <person name="Bills G."/>
            <person name="Bluhm B."/>
            <person name="Cannon C."/>
            <person name="Castanera R."/>
            <person name="Culley D."/>
            <person name="Daum C."/>
            <person name="Ezra D."/>
            <person name="Gonzalez J."/>
            <person name="Henrissat B."/>
            <person name="Kuo A."/>
            <person name="Liang C."/>
            <person name="Lipzen A."/>
            <person name="Lutzoni F."/>
            <person name="Magnuson J."/>
            <person name="Mondo S."/>
            <person name="Nolan M."/>
            <person name="Ohm R."/>
            <person name="Pangilinan J."/>
            <person name="Park H.-J."/>
            <person name="Ramirez L."/>
            <person name="Alfaro M."/>
            <person name="Sun H."/>
            <person name="Tritt A."/>
            <person name="Yoshinaga Y."/>
            <person name="Zwiers L.-H."/>
            <person name="Turgeon B."/>
            <person name="Goodwin S."/>
            <person name="Spatafora J."/>
            <person name="Crous P."/>
            <person name="Grigoriev I."/>
        </authorList>
    </citation>
    <scope>NUCLEOTIDE SEQUENCE</scope>
    <source>
        <strain evidence="1">ATCC 16933</strain>
    </source>
</reference>
<name>A0A6A6P7M9_9PEZI</name>
<dbReference type="AlphaFoldDB" id="A0A6A6P7M9"/>
<dbReference type="Proteomes" id="UP000799766">
    <property type="component" value="Unassembled WGS sequence"/>
</dbReference>